<keyword evidence="6" id="KW-1185">Reference proteome</keyword>
<evidence type="ECO:0000256" key="2">
    <source>
        <dbReference type="ARBA" id="ARBA00022670"/>
    </source>
</evidence>
<comment type="similarity">
    <text evidence="1">Belongs to the peptidase C15 family.</text>
</comment>
<proteinExistence type="inferred from homology"/>
<dbReference type="Proteomes" id="UP000326565">
    <property type="component" value="Unassembled WGS sequence"/>
</dbReference>
<protein>
    <recommendedName>
        <fullName evidence="7">Pyroglutamyl peptidase type I</fullName>
    </recommendedName>
</protein>
<dbReference type="InterPro" id="IPR036440">
    <property type="entry name" value="Peptidase_C15-like_sf"/>
</dbReference>
<dbReference type="InterPro" id="IPR016125">
    <property type="entry name" value="Peptidase_C15-like"/>
</dbReference>
<evidence type="ECO:0000313" key="6">
    <source>
        <dbReference type="Proteomes" id="UP000326565"/>
    </source>
</evidence>
<evidence type="ECO:0008006" key="7">
    <source>
        <dbReference type="Google" id="ProtNLM"/>
    </source>
</evidence>
<evidence type="ECO:0000256" key="3">
    <source>
        <dbReference type="ARBA" id="ARBA00022801"/>
    </source>
</evidence>
<dbReference type="Gene3D" id="3.40.630.20">
    <property type="entry name" value="Peptidase C15, pyroglutamyl peptidase I-like"/>
    <property type="match status" value="1"/>
</dbReference>
<evidence type="ECO:0000313" key="5">
    <source>
        <dbReference type="EMBL" id="KAB8074739.1"/>
    </source>
</evidence>
<dbReference type="PANTHER" id="PTHR23402">
    <property type="entry name" value="PROTEASE FAMILY C15 PYROGLUTAMYL-PEPTIDASE I-RELATED"/>
    <property type="match status" value="1"/>
</dbReference>
<keyword evidence="4" id="KW-0788">Thiol protease</keyword>
<organism evidence="5 6">
    <name type="scientific">Aspergillus leporis</name>
    <dbReference type="NCBI Taxonomy" id="41062"/>
    <lineage>
        <taxon>Eukaryota</taxon>
        <taxon>Fungi</taxon>
        <taxon>Dikarya</taxon>
        <taxon>Ascomycota</taxon>
        <taxon>Pezizomycotina</taxon>
        <taxon>Eurotiomycetes</taxon>
        <taxon>Eurotiomycetidae</taxon>
        <taxon>Eurotiales</taxon>
        <taxon>Aspergillaceae</taxon>
        <taxon>Aspergillus</taxon>
        <taxon>Aspergillus subgen. Circumdati</taxon>
    </lineage>
</organism>
<dbReference type="OrthoDB" id="407146at2759"/>
<gene>
    <name evidence="5" type="ORF">BDV29DRAFT_173239</name>
</gene>
<sequence>MGDFGPAALVPEAPVDHIAPLSSTDPDEISVLVTGFGPFKANLVNASYLIASSLPQSFEFTSLDSSTASAEGSTPTSRRVSIHVHPSPITVAYSTVRTAIPTILEDYAKSHGGRRPDLVIHIGIAATRSWYAVETQAHRDSYHLSDVKGKIGYEDGEKLWRELDLPPVLQPSRAKDLPTALKDTEVQSSAAARDVPQPYLNPHPPNKEFLSAWRSFVPPGTDVRLSRDAGRYLCEFIFYTSLAQALRQGQHQNVVFLHVPGSCQEEDIQKGKIIAIGLIKALVTCWISRKV</sequence>
<evidence type="ECO:0000256" key="4">
    <source>
        <dbReference type="ARBA" id="ARBA00022807"/>
    </source>
</evidence>
<dbReference type="PANTHER" id="PTHR23402:SF1">
    <property type="entry name" value="PYROGLUTAMYL-PEPTIDASE I"/>
    <property type="match status" value="1"/>
</dbReference>
<dbReference type="SUPFAM" id="SSF53182">
    <property type="entry name" value="Pyrrolidone carboxyl peptidase (pyroglutamate aminopeptidase)"/>
    <property type="match status" value="1"/>
</dbReference>
<dbReference type="GO" id="GO:0006508">
    <property type="term" value="P:proteolysis"/>
    <property type="evidence" value="ECO:0007669"/>
    <property type="project" value="UniProtKB-KW"/>
</dbReference>
<name>A0A5N5X291_9EURO</name>
<evidence type="ECO:0000256" key="1">
    <source>
        <dbReference type="ARBA" id="ARBA00006641"/>
    </source>
</evidence>
<accession>A0A5N5X291</accession>
<keyword evidence="2" id="KW-0645">Protease</keyword>
<dbReference type="EMBL" id="ML732205">
    <property type="protein sequence ID" value="KAB8074739.1"/>
    <property type="molecule type" value="Genomic_DNA"/>
</dbReference>
<dbReference type="GO" id="GO:0008234">
    <property type="term" value="F:cysteine-type peptidase activity"/>
    <property type="evidence" value="ECO:0007669"/>
    <property type="project" value="UniProtKB-KW"/>
</dbReference>
<reference evidence="5 6" key="1">
    <citation type="submission" date="2019-04" db="EMBL/GenBank/DDBJ databases">
        <title>Friends and foes A comparative genomics study of 23 Aspergillus species from section Flavi.</title>
        <authorList>
            <consortium name="DOE Joint Genome Institute"/>
            <person name="Kjaerbolling I."/>
            <person name="Vesth T."/>
            <person name="Frisvad J.C."/>
            <person name="Nybo J.L."/>
            <person name="Theobald S."/>
            <person name="Kildgaard S."/>
            <person name="Isbrandt T."/>
            <person name="Kuo A."/>
            <person name="Sato A."/>
            <person name="Lyhne E.K."/>
            <person name="Kogle M.E."/>
            <person name="Wiebenga A."/>
            <person name="Kun R.S."/>
            <person name="Lubbers R.J."/>
            <person name="Makela M.R."/>
            <person name="Barry K."/>
            <person name="Chovatia M."/>
            <person name="Clum A."/>
            <person name="Daum C."/>
            <person name="Haridas S."/>
            <person name="He G."/>
            <person name="LaButti K."/>
            <person name="Lipzen A."/>
            <person name="Mondo S."/>
            <person name="Riley R."/>
            <person name="Salamov A."/>
            <person name="Simmons B.A."/>
            <person name="Magnuson J.K."/>
            <person name="Henrissat B."/>
            <person name="Mortensen U.H."/>
            <person name="Larsen T.O."/>
            <person name="Devries R.P."/>
            <person name="Grigoriev I.V."/>
            <person name="Machida M."/>
            <person name="Baker S.E."/>
            <person name="Andersen M.R."/>
        </authorList>
    </citation>
    <scope>NUCLEOTIDE SEQUENCE [LARGE SCALE GENOMIC DNA]</scope>
    <source>
        <strain evidence="5 6">CBS 151.66</strain>
    </source>
</reference>
<dbReference type="AlphaFoldDB" id="A0A5N5X291"/>
<keyword evidence="3" id="KW-0378">Hydrolase</keyword>